<dbReference type="EMBL" id="QTSX02000888">
    <property type="protein sequence ID" value="KAJ9084043.1"/>
    <property type="molecule type" value="Genomic_DNA"/>
</dbReference>
<accession>A0ACC2UB51</accession>
<organism evidence="1 2">
    <name type="scientific">Entomophthora muscae</name>
    <dbReference type="NCBI Taxonomy" id="34485"/>
    <lineage>
        <taxon>Eukaryota</taxon>
        <taxon>Fungi</taxon>
        <taxon>Fungi incertae sedis</taxon>
        <taxon>Zoopagomycota</taxon>
        <taxon>Entomophthoromycotina</taxon>
        <taxon>Entomophthoromycetes</taxon>
        <taxon>Entomophthorales</taxon>
        <taxon>Entomophthoraceae</taxon>
        <taxon>Entomophthora</taxon>
    </lineage>
</organism>
<evidence type="ECO:0000313" key="2">
    <source>
        <dbReference type="Proteomes" id="UP001165960"/>
    </source>
</evidence>
<sequence>MPLARLAPPAIKLTAQNQKATADVLNITNTTKAKPGALNNDINKINREVKKDFKPALKTDDGSGTEDADNHKADEEENGEEKEDNSAERSSDRAVDIYASGSASTFDAGTGSETADADTRTGSGSYNSS</sequence>
<keyword evidence="2" id="KW-1185">Reference proteome</keyword>
<reference evidence="1" key="1">
    <citation type="submission" date="2022-04" db="EMBL/GenBank/DDBJ databases">
        <title>Genome of the entomopathogenic fungus Entomophthora muscae.</title>
        <authorList>
            <person name="Elya C."/>
            <person name="Lovett B.R."/>
            <person name="Lee E."/>
            <person name="Macias A.M."/>
            <person name="Hajek A.E."/>
            <person name="De Bivort B.L."/>
            <person name="Kasson M.T."/>
            <person name="De Fine Licht H.H."/>
            <person name="Stajich J.E."/>
        </authorList>
    </citation>
    <scope>NUCLEOTIDE SEQUENCE</scope>
    <source>
        <strain evidence="1">Berkeley</strain>
    </source>
</reference>
<comment type="caution">
    <text evidence="1">The sequence shown here is derived from an EMBL/GenBank/DDBJ whole genome shotgun (WGS) entry which is preliminary data.</text>
</comment>
<name>A0ACC2UB51_9FUNG</name>
<protein>
    <submittedName>
        <fullName evidence="1">Uncharacterized protein</fullName>
    </submittedName>
</protein>
<proteinExistence type="predicted"/>
<evidence type="ECO:0000313" key="1">
    <source>
        <dbReference type="EMBL" id="KAJ9084043.1"/>
    </source>
</evidence>
<dbReference type="Proteomes" id="UP001165960">
    <property type="component" value="Unassembled WGS sequence"/>
</dbReference>
<gene>
    <name evidence="1" type="ORF">DSO57_1028247</name>
</gene>